<evidence type="ECO:0000256" key="9">
    <source>
        <dbReference type="ARBA" id="ARBA00041175"/>
    </source>
</evidence>
<evidence type="ECO:0000313" key="14">
    <source>
        <dbReference type="EMBL" id="TCP27835.1"/>
    </source>
</evidence>
<evidence type="ECO:0000256" key="5">
    <source>
        <dbReference type="ARBA" id="ARBA00022679"/>
    </source>
</evidence>
<dbReference type="InterPro" id="IPR013011">
    <property type="entry name" value="PTS_EIIB_2"/>
</dbReference>
<dbReference type="InterPro" id="IPR011608">
    <property type="entry name" value="PRD"/>
</dbReference>
<dbReference type="GO" id="GO:0006355">
    <property type="term" value="P:regulation of DNA-templated transcription"/>
    <property type="evidence" value="ECO:0007669"/>
    <property type="project" value="InterPro"/>
</dbReference>
<dbReference type="PROSITE" id="PS51372">
    <property type="entry name" value="PRD_2"/>
    <property type="match status" value="2"/>
</dbReference>
<dbReference type="PROSITE" id="PS51094">
    <property type="entry name" value="PTS_EIIA_TYPE_2"/>
    <property type="match status" value="1"/>
</dbReference>
<dbReference type="GO" id="GO:0009401">
    <property type="term" value="P:phosphoenolpyruvate-dependent sugar phosphotransferase system"/>
    <property type="evidence" value="ECO:0007669"/>
    <property type="project" value="UniProtKB-KW"/>
</dbReference>
<dbReference type="Proteomes" id="UP000295416">
    <property type="component" value="Unassembled WGS sequence"/>
</dbReference>
<dbReference type="Gene3D" id="3.40.930.10">
    <property type="entry name" value="Mannitol-specific EII, Chain A"/>
    <property type="match status" value="1"/>
</dbReference>
<dbReference type="CDD" id="cd00211">
    <property type="entry name" value="PTS_IIA_fru"/>
    <property type="match status" value="1"/>
</dbReference>
<dbReference type="AlphaFoldDB" id="A0A4R2P2B4"/>
<dbReference type="GO" id="GO:0005737">
    <property type="term" value="C:cytoplasm"/>
    <property type="evidence" value="ECO:0007669"/>
    <property type="project" value="UniProtKB-SubCell"/>
</dbReference>
<evidence type="ECO:0000256" key="3">
    <source>
        <dbReference type="ARBA" id="ARBA00022490"/>
    </source>
</evidence>
<dbReference type="RefSeq" id="WP_132746496.1">
    <property type="nucleotide sequence ID" value="NZ_SLXK01000017.1"/>
</dbReference>
<evidence type="ECO:0000256" key="8">
    <source>
        <dbReference type="ARBA" id="ARBA00037387"/>
    </source>
</evidence>
<dbReference type="PANTHER" id="PTHR36203:SF1">
    <property type="entry name" value="ASCORBATE-SPECIFIC PTS SYSTEM EIIA COMPONENT"/>
    <property type="match status" value="1"/>
</dbReference>
<keyword evidence="2" id="KW-0813">Transport</keyword>
<comment type="function">
    <text evidence="8">The phosphoenolpyruvate-dependent sugar phosphotransferase system (sugar PTS), a major carbohydrate active transport system, catalyzes the phosphorylation of incoming sugar substrates concomitantly with their translocation across the cell membrane. The enzyme II UlaABC PTS system is involved in ascorbate transport.</text>
</comment>
<dbReference type="InterPro" id="IPR002178">
    <property type="entry name" value="PTS_EIIA_type-2_dom"/>
</dbReference>
<feature type="domain" description="PTS EIIA type-2" evidence="11">
    <location>
        <begin position="538"/>
        <end position="681"/>
    </location>
</feature>
<evidence type="ECO:0000256" key="4">
    <source>
        <dbReference type="ARBA" id="ARBA00022553"/>
    </source>
</evidence>
<evidence type="ECO:0000256" key="7">
    <source>
        <dbReference type="ARBA" id="ARBA00022777"/>
    </source>
</evidence>
<comment type="caution">
    <text evidence="14">The sequence shown here is derived from an EMBL/GenBank/DDBJ whole genome shotgun (WGS) entry which is preliminary data.</text>
</comment>
<reference evidence="14 15" key="1">
    <citation type="submission" date="2019-03" db="EMBL/GenBank/DDBJ databases">
        <title>Genomic Encyclopedia of Type Strains, Phase IV (KMG-IV): sequencing the most valuable type-strain genomes for metagenomic binning, comparative biology and taxonomic classification.</title>
        <authorList>
            <person name="Goeker M."/>
        </authorList>
    </citation>
    <scope>NUCLEOTIDE SEQUENCE [LARGE SCALE GENOMIC DNA]</scope>
    <source>
        <strain evidence="14 15">DSM 19377</strain>
    </source>
</reference>
<dbReference type="InterPro" id="IPR016152">
    <property type="entry name" value="PTrfase/Anion_transptr"/>
</dbReference>
<keyword evidence="15" id="KW-1185">Reference proteome</keyword>
<feature type="domain" description="PRD" evidence="13">
    <location>
        <begin position="288"/>
        <end position="395"/>
    </location>
</feature>
<feature type="domain" description="PTS EIIB type-2" evidence="12">
    <location>
        <begin position="400"/>
        <end position="488"/>
    </location>
</feature>
<dbReference type="Pfam" id="PF00874">
    <property type="entry name" value="PRD"/>
    <property type="match status" value="1"/>
</dbReference>
<dbReference type="OrthoDB" id="369398at2"/>
<protein>
    <recommendedName>
        <fullName evidence="9">Ascorbate-specific PTS system EIIA component</fullName>
    </recommendedName>
    <alternativeName>
        <fullName evidence="10">Ascorbate-specific phosphotransferase enzyme IIA component</fullName>
    </alternativeName>
</protein>
<keyword evidence="6" id="KW-0598">Phosphotransferase system</keyword>
<dbReference type="Pfam" id="PF00359">
    <property type="entry name" value="PTS_EIIA_2"/>
    <property type="match status" value="1"/>
</dbReference>
<evidence type="ECO:0000256" key="6">
    <source>
        <dbReference type="ARBA" id="ARBA00022683"/>
    </source>
</evidence>
<keyword evidence="4" id="KW-0597">Phosphoprotein</keyword>
<name>A0A4R2P2B4_9BACL</name>
<evidence type="ECO:0000256" key="1">
    <source>
        <dbReference type="ARBA" id="ARBA00004496"/>
    </source>
</evidence>
<feature type="domain" description="PRD" evidence="13">
    <location>
        <begin position="184"/>
        <end position="285"/>
    </location>
</feature>
<accession>A0A4R2P2B4</accession>
<dbReference type="SUPFAM" id="SSF55804">
    <property type="entry name" value="Phoshotransferase/anion transport protein"/>
    <property type="match status" value="1"/>
</dbReference>
<dbReference type="Gene3D" id="3.40.50.2300">
    <property type="match status" value="1"/>
</dbReference>
<dbReference type="InterPro" id="IPR036634">
    <property type="entry name" value="PRD_sf"/>
</dbReference>
<evidence type="ECO:0000256" key="10">
    <source>
        <dbReference type="ARBA" id="ARBA00042072"/>
    </source>
</evidence>
<keyword evidence="3" id="KW-0963">Cytoplasm</keyword>
<dbReference type="CDD" id="cd05568">
    <property type="entry name" value="PTS_IIB_bgl_like"/>
    <property type="match status" value="1"/>
</dbReference>
<evidence type="ECO:0000313" key="15">
    <source>
        <dbReference type="Proteomes" id="UP000295416"/>
    </source>
</evidence>
<dbReference type="InterPro" id="IPR036095">
    <property type="entry name" value="PTS_EIIB-like_sf"/>
</dbReference>
<gene>
    <name evidence="14" type="ORF">EV207_11762</name>
</gene>
<organism evidence="14 15">
    <name type="scientific">Scopulibacillus darangshiensis</name>
    <dbReference type="NCBI Taxonomy" id="442528"/>
    <lineage>
        <taxon>Bacteria</taxon>
        <taxon>Bacillati</taxon>
        <taxon>Bacillota</taxon>
        <taxon>Bacilli</taxon>
        <taxon>Bacillales</taxon>
        <taxon>Sporolactobacillaceae</taxon>
        <taxon>Scopulibacillus</taxon>
    </lineage>
</organism>
<dbReference type="PANTHER" id="PTHR36203">
    <property type="entry name" value="ASCORBATE-SPECIFIC PTS SYSTEM EIIA COMPONENT"/>
    <property type="match status" value="1"/>
</dbReference>
<dbReference type="InterPro" id="IPR051351">
    <property type="entry name" value="Ascorbate-PTS_EIIA_comp"/>
</dbReference>
<dbReference type="PROSITE" id="PS51099">
    <property type="entry name" value="PTS_EIIB_TYPE_2"/>
    <property type="match status" value="1"/>
</dbReference>
<evidence type="ECO:0000256" key="2">
    <source>
        <dbReference type="ARBA" id="ARBA00022448"/>
    </source>
</evidence>
<dbReference type="SUPFAM" id="SSF63520">
    <property type="entry name" value="PTS-regulatory domain, PRD"/>
    <property type="match status" value="2"/>
</dbReference>
<sequence length="683" mass="78766">MLDQRPLSLLGIIARHRRVTIKQLIDRTNLTRRQVEYDLQKVNDWLTSYGCEPIVNKRAVGLVISKKVQELAHKKVHLSKKGFPALTEEVRTLCIPLYIFIRKEELSLFHLTSFIQMSKNTVIQDIKNINEFASVFNISIKYNRHNGYFIEGIEANKRAFIMKCICLILKQQNGKELIQRLLECNGKYLYDTFYKCIKLAARKFQLSFVDQKIEELSCFLNVLHEHIHIYQSGDLVPKGKDKFKNKKEFKAAEYLIQQLDFQHNEDEICYLTAHLLGLSLGNIDEQTDDNKVFKSMVEKIVLEFEKRACISFDHPEMVMATLYKHLRPAYYRLLFRIPITNPLLEQVKTEYYDLFVIVRGILKPFESMLGSEVPEDEIGYITIHFGALLKNTHTTRIQRKKAVIVCPNGVGSSIMLKEELIELFPELSFISLLSMDEFQNKEVPNHDLVFSTIFFKTNKPLFVVNPIMSTLEKANTVKEVYSVIHGIYTLRPNQDQLIKIIREFAEIRNESGLKKALNKLLEGETIDTDGRSKPVLSDLITEETVTLINAVNNWEEAIKLSAEPLLINDFISHEYIQAMIDNVKKFGPYIIVAPEIALPHARPECGVKQIGMSLLRINESVDILNDKKNKVRLLICIAAIDNSTHLKALAQLTKVLSDKSNRERLLSLNSKDQIIDYIYTVSQ</sequence>
<comment type="subcellular location">
    <subcellularLocation>
        <location evidence="1">Cytoplasm</location>
    </subcellularLocation>
</comment>
<dbReference type="EMBL" id="SLXK01000017">
    <property type="protein sequence ID" value="TCP27835.1"/>
    <property type="molecule type" value="Genomic_DNA"/>
</dbReference>
<evidence type="ECO:0000259" key="11">
    <source>
        <dbReference type="PROSITE" id="PS51094"/>
    </source>
</evidence>
<evidence type="ECO:0000259" key="13">
    <source>
        <dbReference type="PROSITE" id="PS51372"/>
    </source>
</evidence>
<dbReference type="GO" id="GO:0008982">
    <property type="term" value="F:protein-N(PI)-phosphohistidine-sugar phosphotransferase activity"/>
    <property type="evidence" value="ECO:0007669"/>
    <property type="project" value="InterPro"/>
</dbReference>
<keyword evidence="7" id="KW-0418">Kinase</keyword>
<keyword evidence="5" id="KW-0808">Transferase</keyword>
<proteinExistence type="predicted"/>
<evidence type="ECO:0000259" key="12">
    <source>
        <dbReference type="PROSITE" id="PS51099"/>
    </source>
</evidence>
<dbReference type="Gene3D" id="1.10.1790.10">
    <property type="entry name" value="PRD domain"/>
    <property type="match status" value="1"/>
</dbReference>
<dbReference type="SUPFAM" id="SSF52794">
    <property type="entry name" value="PTS system IIB component-like"/>
    <property type="match status" value="1"/>
</dbReference>
<dbReference type="GO" id="GO:0016301">
    <property type="term" value="F:kinase activity"/>
    <property type="evidence" value="ECO:0007669"/>
    <property type="project" value="UniProtKB-KW"/>
</dbReference>